<evidence type="ECO:0000313" key="3">
    <source>
        <dbReference type="Proteomes" id="UP000305674"/>
    </source>
</evidence>
<protein>
    <submittedName>
        <fullName evidence="2">Pilus assembly protein</fullName>
    </submittedName>
</protein>
<name>A0A4U1BFC9_9GAMM</name>
<dbReference type="RefSeq" id="WP_136852512.1">
    <property type="nucleotide sequence ID" value="NZ_SWCI01000003.1"/>
</dbReference>
<dbReference type="Proteomes" id="UP000305674">
    <property type="component" value="Unassembled WGS sequence"/>
</dbReference>
<evidence type="ECO:0000259" key="1">
    <source>
        <dbReference type="Pfam" id="PF07811"/>
    </source>
</evidence>
<accession>A0A4U1BFC9</accession>
<comment type="caution">
    <text evidence="2">The sequence shown here is derived from an EMBL/GenBank/DDBJ whole genome shotgun (WGS) entry which is preliminary data.</text>
</comment>
<proteinExistence type="predicted"/>
<dbReference type="InterPro" id="IPR012495">
    <property type="entry name" value="TadE-like_dom"/>
</dbReference>
<reference evidence="2 3" key="1">
    <citation type="submission" date="2019-04" db="EMBL/GenBank/DDBJ databases">
        <authorList>
            <person name="Hwang J.C."/>
        </authorList>
    </citation>
    <scope>NUCLEOTIDE SEQUENCE [LARGE SCALE GENOMIC DNA]</scope>
    <source>
        <strain evidence="2 3">IMCC35001</strain>
    </source>
</reference>
<keyword evidence="3" id="KW-1185">Reference proteome</keyword>
<gene>
    <name evidence="2" type="ORF">FCL40_07385</name>
</gene>
<dbReference type="EMBL" id="SWCI01000003">
    <property type="protein sequence ID" value="TKB49964.1"/>
    <property type="molecule type" value="Genomic_DNA"/>
</dbReference>
<evidence type="ECO:0000313" key="2">
    <source>
        <dbReference type="EMBL" id="TKB49964.1"/>
    </source>
</evidence>
<feature type="domain" description="TadE-like" evidence="1">
    <location>
        <begin position="13"/>
        <end position="55"/>
    </location>
</feature>
<organism evidence="2 3">
    <name type="scientific">Ferrimonas sediminicola</name>
    <dbReference type="NCBI Taxonomy" id="2569538"/>
    <lineage>
        <taxon>Bacteria</taxon>
        <taxon>Pseudomonadati</taxon>
        <taxon>Pseudomonadota</taxon>
        <taxon>Gammaproteobacteria</taxon>
        <taxon>Alteromonadales</taxon>
        <taxon>Ferrimonadaceae</taxon>
        <taxon>Ferrimonas</taxon>
    </lineage>
</organism>
<dbReference type="Pfam" id="PF07811">
    <property type="entry name" value="TadE"/>
    <property type="match status" value="1"/>
</dbReference>
<dbReference type="AlphaFoldDB" id="A0A4U1BFC9"/>
<dbReference type="OrthoDB" id="7026216at2"/>
<sequence length="152" mass="16316">MAKRPVMPSKQRGVAAIEAMVTLPLLFLLFFAVGELGRLLYQYNQLNSLIRDASRYVASQALLGSGGDQTLKPETVSTARDLALYGKVGGTTPLLSGMTADNIDITLNGDLITITATYNWVPIFNGDLAGNYGQTLDYGFPLVASISMRAIP</sequence>